<dbReference type="AlphaFoldDB" id="A0A268EKQ9"/>
<dbReference type="Gene3D" id="1.10.260.40">
    <property type="entry name" value="lambda repressor-like DNA-binding domains"/>
    <property type="match status" value="1"/>
</dbReference>
<dbReference type="RefSeq" id="WP_095267116.1">
    <property type="nucleotide sequence ID" value="NZ_NPBY01000063.1"/>
</dbReference>
<dbReference type="GO" id="GO:0003677">
    <property type="term" value="F:DNA binding"/>
    <property type="evidence" value="ECO:0007669"/>
    <property type="project" value="InterPro"/>
</dbReference>
<gene>
    <name evidence="1" type="ORF">CHH67_19900</name>
</gene>
<dbReference type="Proteomes" id="UP000215596">
    <property type="component" value="Unassembled WGS sequence"/>
</dbReference>
<dbReference type="EMBL" id="NPBY01000063">
    <property type="protein sequence ID" value="PAD73701.1"/>
    <property type="molecule type" value="Genomic_DNA"/>
</dbReference>
<dbReference type="OrthoDB" id="1863321at2"/>
<dbReference type="InterPro" id="IPR010982">
    <property type="entry name" value="Lambda_DNA-bd_dom_sf"/>
</dbReference>
<evidence type="ECO:0000313" key="2">
    <source>
        <dbReference type="Proteomes" id="UP000215596"/>
    </source>
</evidence>
<comment type="caution">
    <text evidence="1">The sequence shown here is derived from an EMBL/GenBank/DDBJ whole genome shotgun (WGS) entry which is preliminary data.</text>
</comment>
<proteinExistence type="predicted"/>
<evidence type="ECO:0000313" key="1">
    <source>
        <dbReference type="EMBL" id="PAD73701.1"/>
    </source>
</evidence>
<accession>A0A268EKQ9</accession>
<name>A0A268EKQ9_9BACL</name>
<organism evidence="1 2">
    <name type="scientific">Paenibacillus campinasensis</name>
    <dbReference type="NCBI Taxonomy" id="66347"/>
    <lineage>
        <taxon>Bacteria</taxon>
        <taxon>Bacillati</taxon>
        <taxon>Bacillota</taxon>
        <taxon>Bacilli</taxon>
        <taxon>Bacillales</taxon>
        <taxon>Paenibacillaceae</taxon>
        <taxon>Paenibacillus</taxon>
    </lineage>
</organism>
<sequence length="297" mass="34146">MDYSQLVDKYIKDSGLSLGEIAKRLKEEKGIKIDRSYISKLRNNPKYPASEEINRALAEITGGDPEQLVLAGFYQNAPTEVKSSIDEAMSFREIFIEFIKSNANKELTQEEVEKEIHELVTLPEEEFETKSQELKIRLLDSPPEQLLKSYKLILKGLGQEGKISKLEELKNLRESHSVSIPKMASLLGISQDLYNTVEKIGAIKINREYNNELNNYYAKALDILNDPNIDTILKDSGHDTKETGLSEFEEFINNPEHGIFFKEYLNAPEEKREEMRQIFRILMDKEKGRKPGDRQGE</sequence>
<protein>
    <submittedName>
        <fullName evidence="1">Uncharacterized protein</fullName>
    </submittedName>
</protein>
<reference evidence="1 2" key="1">
    <citation type="submission" date="2017-07" db="EMBL/GenBank/DDBJ databases">
        <title>Isolation and whole genome analysis of endospore-forming bacteria from heroin.</title>
        <authorList>
            <person name="Kalinowski J."/>
            <person name="Ahrens B."/>
            <person name="Al-Dilaimi A."/>
            <person name="Winkler A."/>
            <person name="Wibberg D."/>
            <person name="Schleenbecker U."/>
            <person name="Ruckert C."/>
            <person name="Wolfel R."/>
            <person name="Grass G."/>
        </authorList>
    </citation>
    <scope>NUCLEOTIDE SEQUENCE [LARGE SCALE GENOMIC DNA]</scope>
    <source>
        <strain evidence="1 2">7537-G1</strain>
    </source>
</reference>